<dbReference type="OrthoDB" id="13191at10239"/>
<organism evidence="1 2">
    <name type="scientific">Proteus phage vB_PmiM_Pm5461</name>
    <dbReference type="NCBI Taxonomy" id="1636250"/>
    <lineage>
        <taxon>Viruses</taxon>
        <taxon>Duplodnaviria</taxon>
        <taxon>Heunggongvirae</taxon>
        <taxon>Uroviricota</taxon>
        <taxon>Caudoviricetes</taxon>
        <taxon>Pantevenvirales</taxon>
        <taxon>Straboviridae</taxon>
        <taxon>Bragavirus</taxon>
        <taxon>Bragavirus pm5461</taxon>
    </lineage>
</organism>
<gene>
    <name evidence="1" type="ORF">Pm5461_147</name>
</gene>
<dbReference type="Gene3D" id="1.10.287.1060">
    <property type="entry name" value="ESAT-6-like"/>
    <property type="match status" value="1"/>
</dbReference>
<proteinExistence type="predicted"/>
<evidence type="ECO:0000313" key="1">
    <source>
        <dbReference type="EMBL" id="AKA62013.1"/>
    </source>
</evidence>
<name>A0A0G2SS79_9CAUD</name>
<dbReference type="Pfam" id="PF11053">
    <property type="entry name" value="DNA_Packaging"/>
    <property type="match status" value="1"/>
</dbReference>
<dbReference type="EMBL" id="KP890823">
    <property type="protein sequence ID" value="AKA62013.1"/>
    <property type="molecule type" value="Genomic_DNA"/>
</dbReference>
<dbReference type="Proteomes" id="UP000202749">
    <property type="component" value="Segment"/>
</dbReference>
<protein>
    <submittedName>
        <fullName evidence="1">Terminase small subunit</fullName>
    </submittedName>
</protein>
<reference evidence="1 2" key="1">
    <citation type="submission" date="2015-03" db="EMBL/GenBank/DDBJ databases">
        <authorList>
            <person name="Melo L.D.R."/>
            <person name="Veiga P."/>
            <person name="Cerca N."/>
            <person name="Kropinski A.M."/>
            <person name="Azeredo J."/>
            <person name="Almeida C."/>
            <person name="Sillankorva S."/>
        </authorList>
    </citation>
    <scope>NUCLEOTIDE SEQUENCE [LARGE SCALE GENOMIC DNA]</scope>
</reference>
<evidence type="ECO:0000313" key="2">
    <source>
        <dbReference type="Proteomes" id="UP000202749"/>
    </source>
</evidence>
<accession>A0A0G2SS79</accession>
<dbReference type="InterPro" id="IPR020342">
    <property type="entry name" value="Phage_T4_Gp16_DNA-pack"/>
</dbReference>
<dbReference type="RefSeq" id="YP_009195569.1">
    <property type="nucleotide sequence ID" value="NC_028762.1"/>
</dbReference>
<keyword evidence="2" id="KW-1185">Reference proteome</keyword>
<dbReference type="KEGG" id="vg:26622950"/>
<dbReference type="GeneID" id="26622950"/>
<sequence length="159" mass="18054">MSELNMTQLLDISDLPGVTGEEILVYPPLELKEVVSNPENRNIDLEEDYKQTRQTLHHQQQMIMDAAKIFLETAKNADSPRHMEVFATLMSQVTNSSKELLRIHKEMKDITNETTSTKNSQNVNIENANIVMASPTDLLEEFGDSYETKENAKNSRPSS</sequence>